<name>A0A517W2H4_9PLAN</name>
<reference evidence="3 4" key="1">
    <citation type="submission" date="2019-03" db="EMBL/GenBank/DDBJ databases">
        <title>Deep-cultivation of Planctomycetes and their phenomic and genomic characterization uncovers novel biology.</title>
        <authorList>
            <person name="Wiegand S."/>
            <person name="Jogler M."/>
            <person name="Boedeker C."/>
            <person name="Pinto D."/>
            <person name="Vollmers J."/>
            <person name="Rivas-Marin E."/>
            <person name="Kohn T."/>
            <person name="Peeters S.H."/>
            <person name="Heuer A."/>
            <person name="Rast P."/>
            <person name="Oberbeckmann S."/>
            <person name="Bunk B."/>
            <person name="Jeske O."/>
            <person name="Meyerdierks A."/>
            <person name="Storesund J.E."/>
            <person name="Kallscheuer N."/>
            <person name="Luecker S."/>
            <person name="Lage O.M."/>
            <person name="Pohl T."/>
            <person name="Merkel B.J."/>
            <person name="Hornburger P."/>
            <person name="Mueller R.-W."/>
            <person name="Bruemmer F."/>
            <person name="Labrenz M."/>
            <person name="Spormann A.M."/>
            <person name="Op den Camp H."/>
            <person name="Overmann J."/>
            <person name="Amann R."/>
            <person name="Jetten M.S.M."/>
            <person name="Mascher T."/>
            <person name="Medema M.H."/>
            <person name="Devos D.P."/>
            <person name="Kaster A.-K."/>
            <person name="Ovreas L."/>
            <person name="Rohde M."/>
            <person name="Galperin M.Y."/>
            <person name="Jogler C."/>
        </authorList>
    </citation>
    <scope>NUCLEOTIDE SEQUENCE [LARGE SCALE GENOMIC DNA]</scope>
    <source>
        <strain evidence="3 4">V144</strain>
    </source>
</reference>
<proteinExistence type="predicted"/>
<evidence type="ECO:0000313" key="3">
    <source>
        <dbReference type="EMBL" id="QDT99459.1"/>
    </source>
</evidence>
<accession>A0A517W2H4</accession>
<evidence type="ECO:0000259" key="2">
    <source>
        <dbReference type="PROSITE" id="PS51708"/>
    </source>
</evidence>
<protein>
    <submittedName>
        <fullName evidence="3">CHAD domain protein</fullName>
    </submittedName>
</protein>
<feature type="coiled-coil region" evidence="1">
    <location>
        <begin position="120"/>
        <end position="154"/>
    </location>
</feature>
<dbReference type="SMART" id="SM00880">
    <property type="entry name" value="CHAD"/>
    <property type="match status" value="1"/>
</dbReference>
<dbReference type="Pfam" id="PF05235">
    <property type="entry name" value="CHAD"/>
    <property type="match status" value="1"/>
</dbReference>
<dbReference type="KEGG" id="gaw:V144x_49700"/>
<dbReference type="PANTHER" id="PTHR39339:SF1">
    <property type="entry name" value="CHAD DOMAIN-CONTAINING PROTEIN"/>
    <property type="match status" value="1"/>
</dbReference>
<dbReference type="PANTHER" id="PTHR39339">
    <property type="entry name" value="SLR1444 PROTEIN"/>
    <property type="match status" value="1"/>
</dbReference>
<dbReference type="Proteomes" id="UP000318704">
    <property type="component" value="Chromosome"/>
</dbReference>
<evidence type="ECO:0000313" key="4">
    <source>
        <dbReference type="Proteomes" id="UP000318704"/>
    </source>
</evidence>
<gene>
    <name evidence="3" type="ORF">V144x_49700</name>
</gene>
<organism evidence="3 4">
    <name type="scientific">Gimesia aquarii</name>
    <dbReference type="NCBI Taxonomy" id="2527964"/>
    <lineage>
        <taxon>Bacteria</taxon>
        <taxon>Pseudomonadati</taxon>
        <taxon>Planctomycetota</taxon>
        <taxon>Planctomycetia</taxon>
        <taxon>Planctomycetales</taxon>
        <taxon>Planctomycetaceae</taxon>
        <taxon>Gimesia</taxon>
    </lineage>
</organism>
<dbReference type="EMBL" id="CP037920">
    <property type="protein sequence ID" value="QDT99459.1"/>
    <property type="molecule type" value="Genomic_DNA"/>
</dbReference>
<sequence length="303" mass="35580">MGYQFKQEESLASGVHRIAQEQLSQAICELQNPKRDRHQAIHEVRKQFKKLRGLIRLVCSGLGDDFSRLNIWYSAAGRRLSRVRDAESMLESLKKLSKRFSDSGYEALFSEFEKKLLIRRQNIVEEWIDLDRELEKLSEQLEEARDSVGNWKIEGAVEKIISHGLKQTYQQGAKALKKIHRRPNDELLHDCRKASKNHLYHMRLIVDVWQPVISARIVELDRLNDLLGDDHDLAVMTQLVQNEERVLETSTDIDLLLKMIKQQRKELQSAAFKIADRVYAEKSKAFAHRMRTYWNLWQNQCSR</sequence>
<dbReference type="InterPro" id="IPR038186">
    <property type="entry name" value="CHAD_dom_sf"/>
</dbReference>
<keyword evidence="1" id="KW-0175">Coiled coil</keyword>
<feature type="domain" description="CHAD" evidence="2">
    <location>
        <begin position="8"/>
        <end position="284"/>
    </location>
</feature>
<dbReference type="RefSeq" id="WP_144989013.1">
    <property type="nucleotide sequence ID" value="NZ_CP037920.1"/>
</dbReference>
<dbReference type="Gene3D" id="1.40.20.10">
    <property type="entry name" value="CHAD domain"/>
    <property type="match status" value="1"/>
</dbReference>
<dbReference type="AlphaFoldDB" id="A0A517W2H4"/>
<dbReference type="PROSITE" id="PS51708">
    <property type="entry name" value="CHAD"/>
    <property type="match status" value="1"/>
</dbReference>
<dbReference type="InterPro" id="IPR007899">
    <property type="entry name" value="CHAD_dom"/>
</dbReference>
<evidence type="ECO:0000256" key="1">
    <source>
        <dbReference type="SAM" id="Coils"/>
    </source>
</evidence>